<dbReference type="Pfam" id="PF01648">
    <property type="entry name" value="ACPS"/>
    <property type="match status" value="1"/>
</dbReference>
<dbReference type="InterPro" id="IPR050559">
    <property type="entry name" value="P-Pant_transferase_sf"/>
</dbReference>
<dbReference type="FunFam" id="3.90.470.20:FF:000003">
    <property type="entry name" value="L-aminoadipate-semialdehyde dehydrogenase-phosphopantetheinyl transferase"/>
    <property type="match status" value="1"/>
</dbReference>
<evidence type="ECO:0000256" key="3">
    <source>
        <dbReference type="ARBA" id="ARBA00016301"/>
    </source>
</evidence>
<evidence type="ECO:0000256" key="1">
    <source>
        <dbReference type="ARBA" id="ARBA00006195"/>
    </source>
</evidence>
<evidence type="ECO:0000259" key="10">
    <source>
        <dbReference type="Pfam" id="PF22624"/>
    </source>
</evidence>
<dbReference type="InterPro" id="IPR008278">
    <property type="entry name" value="4-PPantetheinyl_Trfase_dom"/>
</dbReference>
<dbReference type="PANTHER" id="PTHR12215">
    <property type="entry name" value="PHOSPHOPANTETHEINE TRANSFERASE"/>
    <property type="match status" value="1"/>
</dbReference>
<name>A0A8D8S2K6_9HEMI</name>
<comment type="catalytic activity">
    <reaction evidence="7">
        <text>apo-[ACP] + CoA = holo-[ACP] + adenosine 3',5'-bisphosphate + H(+)</text>
        <dbReference type="Rhea" id="RHEA:12068"/>
        <dbReference type="Rhea" id="RHEA-COMP:9685"/>
        <dbReference type="Rhea" id="RHEA-COMP:9690"/>
        <dbReference type="ChEBI" id="CHEBI:15378"/>
        <dbReference type="ChEBI" id="CHEBI:29999"/>
        <dbReference type="ChEBI" id="CHEBI:57287"/>
        <dbReference type="ChEBI" id="CHEBI:58343"/>
        <dbReference type="ChEBI" id="CHEBI:64479"/>
        <dbReference type="EC" id="2.7.8.7"/>
    </reaction>
    <physiologicalReaction direction="left-to-right" evidence="7">
        <dbReference type="Rhea" id="RHEA:12069"/>
    </physiologicalReaction>
</comment>
<dbReference type="SUPFAM" id="SSF56214">
    <property type="entry name" value="4'-phosphopantetheinyl transferase"/>
    <property type="match status" value="2"/>
</dbReference>
<dbReference type="InterPro" id="IPR055066">
    <property type="entry name" value="AASDHPPT_N"/>
</dbReference>
<dbReference type="Pfam" id="PF22624">
    <property type="entry name" value="AASDHPPT_N"/>
    <property type="match status" value="1"/>
</dbReference>
<evidence type="ECO:0000256" key="7">
    <source>
        <dbReference type="ARBA" id="ARBA00048641"/>
    </source>
</evidence>
<feature type="domain" description="4'-phosphopantetheinyl transferase" evidence="9">
    <location>
        <begin position="264"/>
        <end position="380"/>
    </location>
</feature>
<dbReference type="GO" id="GO:0000287">
    <property type="term" value="F:magnesium ion binding"/>
    <property type="evidence" value="ECO:0007669"/>
    <property type="project" value="InterPro"/>
</dbReference>
<comment type="similarity">
    <text evidence="1">Belongs to the P-Pant transferase superfamily. AcpS family.</text>
</comment>
<dbReference type="GO" id="GO:0005829">
    <property type="term" value="C:cytosol"/>
    <property type="evidence" value="ECO:0007669"/>
    <property type="project" value="TreeGrafter"/>
</dbReference>
<feature type="domain" description="4'-phosphopantetheinyl transferase N-terminal" evidence="10">
    <location>
        <begin position="36"/>
        <end position="128"/>
    </location>
</feature>
<sequence length="455" mass="52698">MITSSRFLPNTLIISADMSSRKASHTSVRWVFDCSQWTLTPTIWFKCLKSIQPEERERINRFVFQNDAISSMVGRLLMRKLAVESSRHVTWRDVKLGRSENGKPYVKNRADVVMNVSHHGRMTVLAAEVFHWRREKEWRRARGSEEGEDRGNAVKTVEGQSKGLNKDGHDACHAKSERRLETGNISDSKQFQTKNQCVHVEEQTNVDNQNVELSETMINADTKNYWAPQDQNFHMDNQVTKRGDQMLENSTYVDGQGPGYSLQLGVDVCKRDLPRNTPVPNFFRIMRRNFHPAEWDYILAVPGEHDQLGRFYRMWSLKESFVKATGTGITVPLAEMCFLPASEPLPGHCVYDTRVRVQDEERREWLFEETLLEGGYCVAVALRREGTGVDESCEDETGVVADNRVFCVDKVYEMIRFDDFEPLMPEDVEEDNEEVFYEAQDFMKKQTRRKENVGR</sequence>
<dbReference type="Gene3D" id="3.90.470.20">
    <property type="entry name" value="4'-phosphopantetheinyl transferase domain"/>
    <property type="match status" value="2"/>
</dbReference>
<organism evidence="11">
    <name type="scientific">Cacopsylla melanoneura</name>
    <dbReference type="NCBI Taxonomy" id="428564"/>
    <lineage>
        <taxon>Eukaryota</taxon>
        <taxon>Metazoa</taxon>
        <taxon>Ecdysozoa</taxon>
        <taxon>Arthropoda</taxon>
        <taxon>Hexapoda</taxon>
        <taxon>Insecta</taxon>
        <taxon>Pterygota</taxon>
        <taxon>Neoptera</taxon>
        <taxon>Paraneoptera</taxon>
        <taxon>Hemiptera</taxon>
        <taxon>Sternorrhyncha</taxon>
        <taxon>Psylloidea</taxon>
        <taxon>Psyllidae</taxon>
        <taxon>Psyllinae</taxon>
        <taxon>Cacopsylla</taxon>
    </lineage>
</organism>
<dbReference type="InterPro" id="IPR037143">
    <property type="entry name" value="4-PPantetheinyl_Trfase_dom_sf"/>
</dbReference>
<dbReference type="EMBL" id="HBUF01192527">
    <property type="protein sequence ID" value="CAG6658827.1"/>
    <property type="molecule type" value="Transcribed_RNA"/>
</dbReference>
<evidence type="ECO:0000256" key="8">
    <source>
        <dbReference type="ARBA" id="ARBA00048794"/>
    </source>
</evidence>
<evidence type="ECO:0000256" key="6">
    <source>
        <dbReference type="ARBA" id="ARBA00033443"/>
    </source>
</evidence>
<dbReference type="GO" id="GO:0008897">
    <property type="term" value="F:holo-[acyl-carrier-protein] synthase activity"/>
    <property type="evidence" value="ECO:0007669"/>
    <property type="project" value="UniProtKB-EC"/>
</dbReference>
<dbReference type="EC" id="2.7.8.7" evidence="2"/>
<dbReference type="PANTHER" id="PTHR12215:SF10">
    <property type="entry name" value="L-AMINOADIPATE-SEMIALDEHYDE DEHYDROGENASE-PHOSPHOPANTETHEINYL TRANSFERASE"/>
    <property type="match status" value="1"/>
</dbReference>
<accession>A0A8D8S2K6</accession>
<reference evidence="11" key="1">
    <citation type="submission" date="2021-05" db="EMBL/GenBank/DDBJ databases">
        <authorList>
            <person name="Alioto T."/>
            <person name="Alioto T."/>
            <person name="Gomez Garrido J."/>
        </authorList>
    </citation>
    <scope>NUCLEOTIDE SEQUENCE</scope>
</reference>
<evidence type="ECO:0000313" key="11">
    <source>
        <dbReference type="EMBL" id="CAG6658827.1"/>
    </source>
</evidence>
<proteinExistence type="inferred from homology"/>
<dbReference type="AlphaFoldDB" id="A0A8D8S2K6"/>
<keyword evidence="4 11" id="KW-0808">Transferase</keyword>
<evidence type="ECO:0000256" key="2">
    <source>
        <dbReference type="ARBA" id="ARBA00013172"/>
    </source>
</evidence>
<comment type="catalytic activity">
    <reaction evidence="8">
        <text>apo-[ACP] + acetyl-CoA = acetyl-[ACP] + adenosine 3',5'-bisphosphate + H(+)</text>
        <dbReference type="Rhea" id="RHEA:46564"/>
        <dbReference type="Rhea" id="RHEA-COMP:9621"/>
        <dbReference type="Rhea" id="RHEA-COMP:9690"/>
        <dbReference type="ChEBI" id="CHEBI:15378"/>
        <dbReference type="ChEBI" id="CHEBI:29999"/>
        <dbReference type="ChEBI" id="CHEBI:57288"/>
        <dbReference type="ChEBI" id="CHEBI:58343"/>
        <dbReference type="ChEBI" id="CHEBI:78446"/>
    </reaction>
    <physiologicalReaction direction="left-to-right" evidence="8">
        <dbReference type="Rhea" id="RHEA:46565"/>
    </physiologicalReaction>
</comment>
<evidence type="ECO:0000256" key="5">
    <source>
        <dbReference type="ARBA" id="ARBA00030484"/>
    </source>
</evidence>
<protein>
    <recommendedName>
        <fullName evidence="3">L-aminoadipate-semialdehyde dehydrogenase-phosphopantetheinyl transferase</fullName>
        <ecNumber evidence="2">2.7.8.7</ecNumber>
    </recommendedName>
    <alternativeName>
        <fullName evidence="5">4'-phosphopantetheinyl transferase</fullName>
    </alternativeName>
    <alternativeName>
        <fullName evidence="6">Alpha-aminoadipic semialdehyde dehydrogenase-phosphopantetheinyl transferase</fullName>
    </alternativeName>
</protein>
<evidence type="ECO:0000259" key="9">
    <source>
        <dbReference type="Pfam" id="PF01648"/>
    </source>
</evidence>
<dbReference type="GO" id="GO:0019878">
    <property type="term" value="P:lysine biosynthetic process via aminoadipic acid"/>
    <property type="evidence" value="ECO:0007669"/>
    <property type="project" value="TreeGrafter"/>
</dbReference>
<evidence type="ECO:0000256" key="4">
    <source>
        <dbReference type="ARBA" id="ARBA00022679"/>
    </source>
</evidence>